<dbReference type="AlphaFoldDB" id="A0A9P6HHT5"/>
<keyword evidence="1" id="KW-0175">Coiled coil</keyword>
<dbReference type="Proteomes" id="UP000736335">
    <property type="component" value="Unassembled WGS sequence"/>
</dbReference>
<feature type="region of interest" description="Disordered" evidence="2">
    <location>
        <begin position="452"/>
        <end position="477"/>
    </location>
</feature>
<feature type="compositionally biased region" description="Basic residues" evidence="2">
    <location>
        <begin position="155"/>
        <end position="168"/>
    </location>
</feature>
<comment type="caution">
    <text evidence="3">The sequence shown here is derived from an EMBL/GenBank/DDBJ whole genome shotgun (WGS) entry which is preliminary data.</text>
</comment>
<proteinExistence type="predicted"/>
<reference evidence="3" key="1">
    <citation type="journal article" date="2020" name="Nat. Commun.">
        <title>Large-scale genome sequencing of mycorrhizal fungi provides insights into the early evolution of symbiotic traits.</title>
        <authorList>
            <person name="Miyauchi S."/>
            <person name="Kiss E."/>
            <person name="Kuo A."/>
            <person name="Drula E."/>
            <person name="Kohler A."/>
            <person name="Sanchez-Garcia M."/>
            <person name="Morin E."/>
            <person name="Andreopoulos B."/>
            <person name="Barry K.W."/>
            <person name="Bonito G."/>
            <person name="Buee M."/>
            <person name="Carver A."/>
            <person name="Chen C."/>
            <person name="Cichocki N."/>
            <person name="Clum A."/>
            <person name="Culley D."/>
            <person name="Crous P.W."/>
            <person name="Fauchery L."/>
            <person name="Girlanda M."/>
            <person name="Hayes R.D."/>
            <person name="Keri Z."/>
            <person name="LaButti K."/>
            <person name="Lipzen A."/>
            <person name="Lombard V."/>
            <person name="Magnuson J."/>
            <person name="Maillard F."/>
            <person name="Murat C."/>
            <person name="Nolan M."/>
            <person name="Ohm R.A."/>
            <person name="Pangilinan J."/>
            <person name="Pereira M.F."/>
            <person name="Perotto S."/>
            <person name="Peter M."/>
            <person name="Pfister S."/>
            <person name="Riley R."/>
            <person name="Sitrit Y."/>
            <person name="Stielow J.B."/>
            <person name="Szollosi G."/>
            <person name="Zifcakova L."/>
            <person name="Stursova M."/>
            <person name="Spatafora J.W."/>
            <person name="Tedersoo L."/>
            <person name="Vaario L.M."/>
            <person name="Yamada A."/>
            <person name="Yan M."/>
            <person name="Wang P."/>
            <person name="Xu J."/>
            <person name="Bruns T."/>
            <person name="Baldrian P."/>
            <person name="Vilgalys R."/>
            <person name="Dunand C."/>
            <person name="Henrissat B."/>
            <person name="Grigoriev I.V."/>
            <person name="Hibbett D."/>
            <person name="Nagy L.G."/>
            <person name="Martin F.M."/>
        </authorList>
    </citation>
    <scope>NUCLEOTIDE SEQUENCE</scope>
    <source>
        <strain evidence="3">UH-Tt-Lm1</strain>
    </source>
</reference>
<feature type="region of interest" description="Disordered" evidence="2">
    <location>
        <begin position="1"/>
        <end position="25"/>
    </location>
</feature>
<dbReference type="EMBL" id="WIUZ02000005">
    <property type="protein sequence ID" value="KAF9787174.1"/>
    <property type="molecule type" value="Genomic_DNA"/>
</dbReference>
<feature type="compositionally biased region" description="Polar residues" evidence="2">
    <location>
        <begin position="169"/>
        <end position="191"/>
    </location>
</feature>
<organism evidence="3 4">
    <name type="scientific">Thelephora terrestris</name>
    <dbReference type="NCBI Taxonomy" id="56493"/>
    <lineage>
        <taxon>Eukaryota</taxon>
        <taxon>Fungi</taxon>
        <taxon>Dikarya</taxon>
        <taxon>Basidiomycota</taxon>
        <taxon>Agaricomycotina</taxon>
        <taxon>Agaricomycetes</taxon>
        <taxon>Thelephorales</taxon>
        <taxon>Thelephoraceae</taxon>
        <taxon>Thelephora</taxon>
    </lineage>
</organism>
<sequence length="477" mass="54314">MATPLQYFQPSPVRGQLEPPDATTRPGWRYLQCTDTPNELKGNKFLIPLSPTTDSRSLVLLPPRASQVYAYLLSQEQVELARGAEASWERLMHVRHLKDRMTRKCRRLARVSPGPGKEAQFRTLYAPPDFTLKELEKWYRNRHETNNAPPSFVQKSRKPHSSSKHSHGTRGTSGRNRSTGVTASRRSSHSGLSYAEESNYPEQTERSYFSDDDQEKTLPSVPAESFVHVEHRDAFPSRIPYVSDTDLNASRPDVTSPDPIPMPYRPRESTLSALHDQFAGHFPNPNAEIPPIDIIPPSDPSLTMPEPDIFEHAPPMPIPETAPATLDRPQLVRKRSSLKRSNSRSSLKTVSWALNDIGKTRYATAVEEIVYAGEELDAARTAHKDEILLLQDLHRNLTDLKDRIRLDEERVRMEQQKLVDAEEAVRHQEERLRLTFEQLELHEGRYQAKVSSALDEASRSLTHRREGTIQEVQEPPV</sequence>
<feature type="region of interest" description="Disordered" evidence="2">
    <location>
        <begin position="243"/>
        <end position="262"/>
    </location>
</feature>
<feature type="coiled-coil region" evidence="1">
    <location>
        <begin position="390"/>
        <end position="431"/>
    </location>
</feature>
<dbReference type="OrthoDB" id="3258282at2759"/>
<reference evidence="3" key="2">
    <citation type="submission" date="2020-11" db="EMBL/GenBank/DDBJ databases">
        <authorList>
            <consortium name="DOE Joint Genome Institute"/>
            <person name="Kuo A."/>
            <person name="Miyauchi S."/>
            <person name="Kiss E."/>
            <person name="Drula E."/>
            <person name="Kohler A."/>
            <person name="Sanchez-Garcia M."/>
            <person name="Andreopoulos B."/>
            <person name="Barry K.W."/>
            <person name="Bonito G."/>
            <person name="Buee M."/>
            <person name="Carver A."/>
            <person name="Chen C."/>
            <person name="Cichocki N."/>
            <person name="Clum A."/>
            <person name="Culley D."/>
            <person name="Crous P.W."/>
            <person name="Fauchery L."/>
            <person name="Girlanda M."/>
            <person name="Hayes R."/>
            <person name="Keri Z."/>
            <person name="Labutti K."/>
            <person name="Lipzen A."/>
            <person name="Lombard V."/>
            <person name="Magnuson J."/>
            <person name="Maillard F."/>
            <person name="Morin E."/>
            <person name="Murat C."/>
            <person name="Nolan M."/>
            <person name="Ohm R."/>
            <person name="Pangilinan J."/>
            <person name="Pereira M."/>
            <person name="Perotto S."/>
            <person name="Peter M."/>
            <person name="Riley R."/>
            <person name="Sitrit Y."/>
            <person name="Stielow B."/>
            <person name="Szollosi G."/>
            <person name="Zifcakova L."/>
            <person name="Stursova M."/>
            <person name="Spatafora J.W."/>
            <person name="Tedersoo L."/>
            <person name="Vaario L.-M."/>
            <person name="Yamada A."/>
            <person name="Yan M."/>
            <person name="Wang P."/>
            <person name="Xu J."/>
            <person name="Bruns T."/>
            <person name="Baldrian P."/>
            <person name="Vilgalys R."/>
            <person name="Henrissat B."/>
            <person name="Grigoriev I.V."/>
            <person name="Hibbett D."/>
            <person name="Nagy L.G."/>
            <person name="Martin F.M."/>
        </authorList>
    </citation>
    <scope>NUCLEOTIDE SEQUENCE</scope>
    <source>
        <strain evidence="3">UH-Tt-Lm1</strain>
    </source>
</reference>
<evidence type="ECO:0000256" key="2">
    <source>
        <dbReference type="SAM" id="MobiDB-lite"/>
    </source>
</evidence>
<evidence type="ECO:0000313" key="4">
    <source>
        <dbReference type="Proteomes" id="UP000736335"/>
    </source>
</evidence>
<accession>A0A9P6HHT5</accession>
<keyword evidence="4" id="KW-1185">Reference proteome</keyword>
<evidence type="ECO:0000256" key="1">
    <source>
        <dbReference type="SAM" id="Coils"/>
    </source>
</evidence>
<name>A0A9P6HHT5_9AGAM</name>
<protein>
    <submittedName>
        <fullName evidence="3">Uncharacterized protein</fullName>
    </submittedName>
</protein>
<gene>
    <name evidence="3" type="ORF">BJ322DRAFT_1186578</name>
</gene>
<evidence type="ECO:0000313" key="3">
    <source>
        <dbReference type="EMBL" id="KAF9787174.1"/>
    </source>
</evidence>
<feature type="region of interest" description="Disordered" evidence="2">
    <location>
        <begin position="144"/>
        <end position="225"/>
    </location>
</feature>